<dbReference type="EMBL" id="KV784373">
    <property type="protein sequence ID" value="OEU10185.1"/>
    <property type="molecule type" value="Genomic_DNA"/>
</dbReference>
<dbReference type="InterPro" id="IPR020936">
    <property type="entry name" value="TrhO"/>
</dbReference>
<name>A0A1E7EWL1_9STRA</name>
<dbReference type="InterPro" id="IPR001763">
    <property type="entry name" value="Rhodanese-like_dom"/>
</dbReference>
<accession>A0A1E7EWL1</accession>
<dbReference type="OrthoDB" id="25002at2759"/>
<gene>
    <name evidence="3" type="ORF">FRACYDRAFT_263999</name>
</gene>
<dbReference type="KEGG" id="fcy:FRACYDRAFT_263999"/>
<dbReference type="Gene3D" id="3.40.250.10">
    <property type="entry name" value="Rhodanese-like domain"/>
    <property type="match status" value="1"/>
</dbReference>
<dbReference type="Pfam" id="PF00581">
    <property type="entry name" value="Rhodanese"/>
    <property type="match status" value="1"/>
</dbReference>
<dbReference type="SMART" id="SM00450">
    <property type="entry name" value="RHOD"/>
    <property type="match status" value="1"/>
</dbReference>
<dbReference type="InParanoid" id="A0A1E7EWL1"/>
<reference evidence="3 4" key="1">
    <citation type="submission" date="2016-09" db="EMBL/GenBank/DDBJ databases">
        <title>Extensive genetic diversity and differential bi-allelic expression allows diatom success in the polar Southern Ocean.</title>
        <authorList>
            <consortium name="DOE Joint Genome Institute"/>
            <person name="Mock T."/>
            <person name="Otillar R.P."/>
            <person name="Strauss J."/>
            <person name="Dupont C."/>
            <person name="Frickenhaus S."/>
            <person name="Maumus F."/>
            <person name="Mcmullan M."/>
            <person name="Sanges R."/>
            <person name="Schmutz J."/>
            <person name="Toseland A."/>
            <person name="Valas R."/>
            <person name="Veluchamy A."/>
            <person name="Ward B.J."/>
            <person name="Allen A."/>
            <person name="Barry K."/>
            <person name="Falciatore A."/>
            <person name="Ferrante M."/>
            <person name="Fortunato A.E."/>
            <person name="Gloeckner G."/>
            <person name="Gruber A."/>
            <person name="Hipkin R."/>
            <person name="Janech M."/>
            <person name="Kroth P."/>
            <person name="Leese F."/>
            <person name="Lindquist E."/>
            <person name="Lyon B.R."/>
            <person name="Martin J."/>
            <person name="Mayer C."/>
            <person name="Parker M."/>
            <person name="Quesneville H."/>
            <person name="Raymond J."/>
            <person name="Uhlig C."/>
            <person name="Valentin K.U."/>
            <person name="Worden A.Z."/>
            <person name="Armbrust E.V."/>
            <person name="Bowler C."/>
            <person name="Green B."/>
            <person name="Moulton V."/>
            <person name="Van Oosterhout C."/>
            <person name="Grigoriev I."/>
        </authorList>
    </citation>
    <scope>NUCLEOTIDE SEQUENCE [LARGE SCALE GENOMIC DNA]</scope>
    <source>
        <strain evidence="3 4">CCMP1102</strain>
    </source>
</reference>
<dbReference type="SUPFAM" id="SSF52821">
    <property type="entry name" value="Rhodanese/Cell cycle control phosphatase"/>
    <property type="match status" value="1"/>
</dbReference>
<evidence type="ECO:0000256" key="1">
    <source>
        <dbReference type="SAM" id="MobiDB-lite"/>
    </source>
</evidence>
<keyword evidence="4" id="KW-1185">Reference proteome</keyword>
<protein>
    <recommendedName>
        <fullName evidence="2">Rhodanese domain-containing protein</fullName>
    </recommendedName>
</protein>
<dbReference type="Pfam" id="PF12368">
    <property type="entry name" value="Rhodanese_C"/>
    <property type="match status" value="1"/>
</dbReference>
<dbReference type="AlphaFoldDB" id="A0A1E7EWL1"/>
<organism evidence="3 4">
    <name type="scientific">Fragilariopsis cylindrus CCMP1102</name>
    <dbReference type="NCBI Taxonomy" id="635003"/>
    <lineage>
        <taxon>Eukaryota</taxon>
        <taxon>Sar</taxon>
        <taxon>Stramenopiles</taxon>
        <taxon>Ochrophyta</taxon>
        <taxon>Bacillariophyta</taxon>
        <taxon>Bacillariophyceae</taxon>
        <taxon>Bacillariophycidae</taxon>
        <taxon>Bacillariales</taxon>
        <taxon>Bacillariaceae</taxon>
        <taxon>Fragilariopsis</taxon>
    </lineage>
</organism>
<feature type="region of interest" description="Disordered" evidence="1">
    <location>
        <begin position="94"/>
        <end position="123"/>
    </location>
</feature>
<dbReference type="Pfam" id="PF17773">
    <property type="entry name" value="UPF0176_N"/>
    <property type="match status" value="1"/>
</dbReference>
<evidence type="ECO:0000259" key="2">
    <source>
        <dbReference type="PROSITE" id="PS50206"/>
    </source>
</evidence>
<sequence length="532" mass="60803">MTKEKQAIVLFYKYFSSSSSSSSSSSQAIERWWEDPKDNVRKLYMWHENNLSSSSPSSSSDKISSLPIGRIKRRHLPLVGRILISTEGISGTLSGSRKDIETTSSNIHDYDDTGNEDNDSSSTSRIFQDVDWKISYESSTSGQLFPDLKISIVKEIVSTSGLVNVNDIPLETGKHLSPEEFHEILELSSLSISLPSIQSHHQQQQQQQQQQTKEVVMIDVRNTFEHDIGHFVDPRTNMKAIDPETTTFSSFEKFCEQNANELRDKKVLMYCTGGIRCEKASVLLKRKGVEDVNQLSGGIHRYLEKYGNDGHFKGLNFTFDKRVAMKPNFATKSYEVVGRCVECSDPFDELCGSRVCTVCRDLVLICEKCRTRSKTLREFHCKRHAAWKSCYFSFLEIFDQSELEEQQRVLRILRDEASVERGNNKNVRRTLTRQINKAETRIREIKEDCHLIDPNAPRRCRSCQEQLGTVCDGKCWGFWKNAEVTSNDDDNSSKVGKIRMRGRRAKQKHEAEMEFLPESTPSTITMPVNGIQ</sequence>
<proteinExistence type="predicted"/>
<evidence type="ECO:0000313" key="4">
    <source>
        <dbReference type="Proteomes" id="UP000095751"/>
    </source>
</evidence>
<dbReference type="InterPro" id="IPR040503">
    <property type="entry name" value="TRHO_N"/>
</dbReference>
<dbReference type="InterPro" id="IPR022111">
    <property type="entry name" value="Rhodanese_C"/>
</dbReference>
<dbReference type="PROSITE" id="PS50206">
    <property type="entry name" value="RHODANESE_3"/>
    <property type="match status" value="1"/>
</dbReference>
<dbReference type="Gene3D" id="3.30.70.100">
    <property type="match status" value="1"/>
</dbReference>
<dbReference type="InterPro" id="IPR036873">
    <property type="entry name" value="Rhodanese-like_dom_sf"/>
</dbReference>
<evidence type="ECO:0000313" key="3">
    <source>
        <dbReference type="EMBL" id="OEU10185.1"/>
    </source>
</evidence>
<dbReference type="PANTHER" id="PTHR43268">
    <property type="entry name" value="THIOSULFATE SULFURTRANSFERASE/RHODANESE-LIKE DOMAIN-CONTAINING PROTEIN 2"/>
    <property type="match status" value="1"/>
</dbReference>
<dbReference type="Proteomes" id="UP000095751">
    <property type="component" value="Unassembled WGS sequence"/>
</dbReference>
<dbReference type="PANTHER" id="PTHR43268:SF6">
    <property type="entry name" value="THIOSULFATE SULFURTRANSFERASE_RHODANESE-LIKE DOMAIN-CONTAINING PROTEIN 2"/>
    <property type="match status" value="1"/>
</dbReference>
<feature type="domain" description="Rhodanese" evidence="2">
    <location>
        <begin position="211"/>
        <end position="311"/>
    </location>
</feature>